<accession>A0A409YJ75</accession>
<dbReference type="AlphaFoldDB" id="A0A409YJ75"/>
<keyword evidence="2" id="KW-1185">Reference proteome</keyword>
<evidence type="ECO:0000313" key="1">
    <source>
        <dbReference type="EMBL" id="PPR03044.1"/>
    </source>
</evidence>
<evidence type="ECO:0000313" key="2">
    <source>
        <dbReference type="Proteomes" id="UP000284706"/>
    </source>
</evidence>
<dbReference type="Proteomes" id="UP000284706">
    <property type="component" value="Unassembled WGS sequence"/>
</dbReference>
<organism evidence="1 2">
    <name type="scientific">Gymnopilus dilepis</name>
    <dbReference type="NCBI Taxonomy" id="231916"/>
    <lineage>
        <taxon>Eukaryota</taxon>
        <taxon>Fungi</taxon>
        <taxon>Dikarya</taxon>
        <taxon>Basidiomycota</taxon>
        <taxon>Agaricomycotina</taxon>
        <taxon>Agaricomycetes</taxon>
        <taxon>Agaricomycetidae</taxon>
        <taxon>Agaricales</taxon>
        <taxon>Agaricineae</taxon>
        <taxon>Hymenogastraceae</taxon>
        <taxon>Gymnopilus</taxon>
    </lineage>
</organism>
<comment type="caution">
    <text evidence="1">The sequence shown here is derived from an EMBL/GenBank/DDBJ whole genome shotgun (WGS) entry which is preliminary data.</text>
</comment>
<protein>
    <submittedName>
        <fullName evidence="1">Uncharacterized protein</fullName>
    </submittedName>
</protein>
<dbReference type="STRING" id="231916.A0A409YJ75"/>
<name>A0A409YJ75_9AGAR</name>
<dbReference type="EMBL" id="NHYE01000782">
    <property type="protein sequence ID" value="PPR03044.1"/>
    <property type="molecule type" value="Genomic_DNA"/>
</dbReference>
<reference evidence="1 2" key="1">
    <citation type="journal article" date="2018" name="Evol. Lett.">
        <title>Horizontal gene cluster transfer increased hallucinogenic mushroom diversity.</title>
        <authorList>
            <person name="Reynolds H.T."/>
            <person name="Vijayakumar V."/>
            <person name="Gluck-Thaler E."/>
            <person name="Korotkin H.B."/>
            <person name="Matheny P.B."/>
            <person name="Slot J.C."/>
        </authorList>
    </citation>
    <scope>NUCLEOTIDE SEQUENCE [LARGE SCALE GENOMIC DNA]</scope>
    <source>
        <strain evidence="1 2">SRW20</strain>
    </source>
</reference>
<dbReference type="InParanoid" id="A0A409YJ75"/>
<proteinExistence type="predicted"/>
<feature type="non-terminal residue" evidence="1">
    <location>
        <position position="228"/>
    </location>
</feature>
<gene>
    <name evidence="1" type="ORF">CVT26_004570</name>
</gene>
<dbReference type="OrthoDB" id="3151137at2759"/>
<sequence>MLLRGLPSALPQELHAKVESLKEGLSRDDMDKCIDAIHHLLTAVWSQSWLPSKDNRITDPTILYLVFSSLLPGGSFKEPKLLTNVIARLEYCMRLYAVDRVHTFASQDLGYATWAPWLAEKTESTFNALRTLQHLASSIAFCTMSPPRIYWTDRRDFTSMLYKGDPVSLEKIQCMLRDSEKMLTKLWEHDLLFSIDLSVSYHMIKDDLSDSTPGYGFVTDRRNSCFSN</sequence>